<accession>A0A2S8FPU8</accession>
<comment type="caution">
    <text evidence="2">The sequence shown here is derived from an EMBL/GenBank/DDBJ whole genome shotgun (WGS) entry which is preliminary data.</text>
</comment>
<keyword evidence="1" id="KW-0472">Membrane</keyword>
<dbReference type="AlphaFoldDB" id="A0A2S8FPU8"/>
<keyword evidence="1" id="KW-0812">Transmembrane</keyword>
<organism evidence="2 3">
    <name type="scientific">Blastopirellula marina</name>
    <dbReference type="NCBI Taxonomy" id="124"/>
    <lineage>
        <taxon>Bacteria</taxon>
        <taxon>Pseudomonadati</taxon>
        <taxon>Planctomycetota</taxon>
        <taxon>Planctomycetia</taxon>
        <taxon>Pirellulales</taxon>
        <taxon>Pirellulaceae</taxon>
        <taxon>Blastopirellula</taxon>
    </lineage>
</organism>
<dbReference type="Proteomes" id="UP000238322">
    <property type="component" value="Unassembled WGS sequence"/>
</dbReference>
<name>A0A2S8FPU8_9BACT</name>
<proteinExistence type="predicted"/>
<reference evidence="2 3" key="1">
    <citation type="submission" date="2018-02" db="EMBL/GenBank/DDBJ databases">
        <title>Comparative genomes isolates from brazilian mangrove.</title>
        <authorList>
            <person name="Araujo J.E."/>
            <person name="Taketani R.G."/>
            <person name="Silva M.C.P."/>
            <person name="Loureco M.V."/>
            <person name="Andreote F.D."/>
        </authorList>
    </citation>
    <scope>NUCLEOTIDE SEQUENCE [LARGE SCALE GENOMIC DNA]</scope>
    <source>
        <strain evidence="2 3">Hex-1 MGV</strain>
    </source>
</reference>
<evidence type="ECO:0000256" key="1">
    <source>
        <dbReference type="SAM" id="Phobius"/>
    </source>
</evidence>
<feature type="transmembrane region" description="Helical" evidence="1">
    <location>
        <begin position="48"/>
        <end position="69"/>
    </location>
</feature>
<evidence type="ECO:0000313" key="3">
    <source>
        <dbReference type="Proteomes" id="UP000238322"/>
    </source>
</evidence>
<dbReference type="RefSeq" id="WP_105329907.1">
    <property type="nucleotide sequence ID" value="NZ_PUHY01000010.1"/>
</dbReference>
<dbReference type="EMBL" id="PUHY01000010">
    <property type="protein sequence ID" value="PQO34178.1"/>
    <property type="molecule type" value="Genomic_DNA"/>
</dbReference>
<feature type="transmembrane region" description="Helical" evidence="1">
    <location>
        <begin position="6"/>
        <end position="27"/>
    </location>
</feature>
<gene>
    <name evidence="2" type="ORF">C5Y83_11605</name>
</gene>
<sequence length="72" mass="7621">MALDVWIMTVFTAAIGLAAMWAAIFNVEPVFASRKIAFVERHLGRPSARILVGSVGLALVALAVSFIVLPPG</sequence>
<evidence type="ECO:0000313" key="2">
    <source>
        <dbReference type="EMBL" id="PQO34178.1"/>
    </source>
</evidence>
<protein>
    <submittedName>
        <fullName evidence="2">Uncharacterized protein</fullName>
    </submittedName>
</protein>
<keyword evidence="1" id="KW-1133">Transmembrane helix</keyword>